<keyword evidence="1" id="KW-0472">Membrane</keyword>
<feature type="transmembrane region" description="Helical" evidence="1">
    <location>
        <begin position="255"/>
        <end position="273"/>
    </location>
</feature>
<organism evidence="3 4">
    <name type="scientific">Dracunculus medinensis</name>
    <name type="common">Guinea worm</name>
    <dbReference type="NCBI Taxonomy" id="318479"/>
    <lineage>
        <taxon>Eukaryota</taxon>
        <taxon>Metazoa</taxon>
        <taxon>Ecdysozoa</taxon>
        <taxon>Nematoda</taxon>
        <taxon>Chromadorea</taxon>
        <taxon>Rhabditida</taxon>
        <taxon>Spirurina</taxon>
        <taxon>Dracunculoidea</taxon>
        <taxon>Dracunculidae</taxon>
        <taxon>Dracunculus</taxon>
    </lineage>
</organism>
<evidence type="ECO:0000313" key="3">
    <source>
        <dbReference type="EMBL" id="VDN57518.1"/>
    </source>
</evidence>
<dbReference type="AlphaFoldDB" id="A0A3P7Q5J5"/>
<accession>A0A3P7Q5J5</accession>
<feature type="domain" description="GTF3C1 extended winged-helix" evidence="2">
    <location>
        <begin position="177"/>
        <end position="256"/>
    </location>
</feature>
<reference evidence="3 4" key="1">
    <citation type="submission" date="2018-11" db="EMBL/GenBank/DDBJ databases">
        <authorList>
            <consortium name="Pathogen Informatics"/>
        </authorList>
    </citation>
    <scope>NUCLEOTIDE SEQUENCE [LARGE SCALE GENOMIC DNA]</scope>
</reference>
<evidence type="ECO:0000259" key="2">
    <source>
        <dbReference type="Pfam" id="PF24101"/>
    </source>
</evidence>
<dbReference type="InterPro" id="IPR035625">
    <property type="entry name" value="Tfc3-like_eWH"/>
</dbReference>
<sequence>MLISFANLFFTYVCDYIVNNIFQKECAEIDDEKASSSKTSVHRKLCVEYQANHWSPQFLYRTMSDLTVAAIRLSGSEGSGRTEIGRFYGMNTRSKTGNRKVSRHIINALKLFPAYFGQYQKMEGRCRTLRYYYKFSSGPKSFNTLFAEWKNINGSDCPFTMGQVIKFPNANLSTLRISDVSLRRLMDIVRLIKEKSVIVTMARLHKKIIEIEKGYEYGHLIDKRSIRKCLKALEKVKLLHVFETTVRHDETQHKVYFHFFFSLIVFLIKLNYIFHNNSYFFHALIICYQYSVSSMYRF</sequence>
<name>A0A3P7Q5J5_DRAME</name>
<gene>
    <name evidence="3" type="ORF">DME_LOCUS7491</name>
</gene>
<keyword evidence="1" id="KW-1133">Transmembrane helix</keyword>
<protein>
    <recommendedName>
        <fullName evidence="2">GTF3C1 extended winged-helix domain-containing protein</fullName>
    </recommendedName>
</protein>
<dbReference type="OrthoDB" id="68020at2759"/>
<dbReference type="InterPro" id="IPR056467">
    <property type="entry name" value="eWH_GTF3C1"/>
</dbReference>
<dbReference type="Proteomes" id="UP000274756">
    <property type="component" value="Unassembled WGS sequence"/>
</dbReference>
<dbReference type="CDD" id="cd16169">
    <property type="entry name" value="Tau138_eWH"/>
    <property type="match status" value="1"/>
</dbReference>
<dbReference type="Pfam" id="PF24101">
    <property type="entry name" value="WHD_GTF3C1"/>
    <property type="match status" value="1"/>
</dbReference>
<dbReference type="EMBL" id="UYYG01001160">
    <property type="protein sequence ID" value="VDN57518.1"/>
    <property type="molecule type" value="Genomic_DNA"/>
</dbReference>
<dbReference type="STRING" id="318479.A0A3P7Q5J5"/>
<evidence type="ECO:0000256" key="1">
    <source>
        <dbReference type="SAM" id="Phobius"/>
    </source>
</evidence>
<keyword evidence="1" id="KW-0812">Transmembrane</keyword>
<proteinExistence type="predicted"/>
<keyword evidence="4" id="KW-1185">Reference proteome</keyword>
<evidence type="ECO:0000313" key="4">
    <source>
        <dbReference type="Proteomes" id="UP000274756"/>
    </source>
</evidence>